<evidence type="ECO:0000313" key="2">
    <source>
        <dbReference type="EMBL" id="CAD8209398.1"/>
    </source>
</evidence>
<reference evidence="2" key="1">
    <citation type="submission" date="2021-01" db="EMBL/GenBank/DDBJ databases">
        <authorList>
            <consortium name="Genoscope - CEA"/>
            <person name="William W."/>
        </authorList>
    </citation>
    <scope>NUCLEOTIDE SEQUENCE</scope>
</reference>
<evidence type="ECO:0000313" key="3">
    <source>
        <dbReference type="Proteomes" id="UP000683925"/>
    </source>
</evidence>
<feature type="domain" description="Thioredoxin" evidence="1">
    <location>
        <begin position="15"/>
        <end position="105"/>
    </location>
</feature>
<dbReference type="OrthoDB" id="78947at2759"/>
<dbReference type="EMBL" id="CAJJDP010000149">
    <property type="protein sequence ID" value="CAD8209398.1"/>
    <property type="molecule type" value="Genomic_DNA"/>
</dbReference>
<dbReference type="Proteomes" id="UP000683925">
    <property type="component" value="Unassembled WGS sequence"/>
</dbReference>
<organism evidence="2 3">
    <name type="scientific">Paramecium octaurelia</name>
    <dbReference type="NCBI Taxonomy" id="43137"/>
    <lineage>
        <taxon>Eukaryota</taxon>
        <taxon>Sar</taxon>
        <taxon>Alveolata</taxon>
        <taxon>Ciliophora</taxon>
        <taxon>Intramacronucleata</taxon>
        <taxon>Oligohymenophorea</taxon>
        <taxon>Peniculida</taxon>
        <taxon>Parameciidae</taxon>
        <taxon>Paramecium</taxon>
    </lineage>
</organism>
<dbReference type="InterPro" id="IPR010357">
    <property type="entry name" value="TXNDC17_dom"/>
</dbReference>
<sequence length="115" mass="13099">MEQVIQVTTSTYSKKVNKEVKAALIFVGDILAETGQLWCSDTVDAETTIKNYAIPQFLLKLDRRQGNMESSKQPCQSVRVIQIKQIPTLLLVYDNKEGIGFEEEQLFIENAFLEQ</sequence>
<dbReference type="AlphaFoldDB" id="A0A8S1Y841"/>
<accession>A0A8S1Y841</accession>
<evidence type="ECO:0000259" key="1">
    <source>
        <dbReference type="Pfam" id="PF06110"/>
    </source>
</evidence>
<name>A0A8S1Y841_PAROT</name>
<protein>
    <recommendedName>
        <fullName evidence="1">Thioredoxin domain-containing protein</fullName>
    </recommendedName>
</protein>
<comment type="caution">
    <text evidence="2">The sequence shown here is derived from an EMBL/GenBank/DDBJ whole genome shotgun (WGS) entry which is preliminary data.</text>
</comment>
<dbReference type="Pfam" id="PF06110">
    <property type="entry name" value="TXD17-like_Trx"/>
    <property type="match status" value="1"/>
</dbReference>
<proteinExistence type="predicted"/>
<keyword evidence="3" id="KW-1185">Reference proteome</keyword>
<gene>
    <name evidence="2" type="ORF">POCTA_138.1.T1470047</name>
</gene>